<reference evidence="2" key="1">
    <citation type="submission" date="2018-10" db="EMBL/GenBank/DDBJ databases">
        <title>Hidden diversity of soil giant viruses.</title>
        <authorList>
            <person name="Schulz F."/>
            <person name="Alteio L."/>
            <person name="Goudeau D."/>
            <person name="Ryan E.M."/>
            <person name="Malmstrom R.R."/>
            <person name="Blanchard J."/>
            <person name="Woyke T."/>
        </authorList>
    </citation>
    <scope>NUCLEOTIDE SEQUENCE</scope>
    <source>
        <strain evidence="2">TEV1</strain>
    </source>
</reference>
<protein>
    <recommendedName>
        <fullName evidence="3">Glycosyltransferase</fullName>
    </recommendedName>
</protein>
<dbReference type="EMBL" id="MK071990">
    <property type="protein sequence ID" value="AYV76705.1"/>
    <property type="molecule type" value="Genomic_DNA"/>
</dbReference>
<name>A0A3G4ZP97_9VIRU</name>
<feature type="transmembrane region" description="Helical" evidence="1">
    <location>
        <begin position="12"/>
        <end position="31"/>
    </location>
</feature>
<evidence type="ECO:0000256" key="1">
    <source>
        <dbReference type="SAM" id="Phobius"/>
    </source>
</evidence>
<evidence type="ECO:0008006" key="3">
    <source>
        <dbReference type="Google" id="ProtNLM"/>
    </source>
</evidence>
<evidence type="ECO:0000313" key="2">
    <source>
        <dbReference type="EMBL" id="AYV76705.1"/>
    </source>
</evidence>
<proteinExistence type="predicted"/>
<sequence length="367" mass="44138">MNNSMDSLDIDIVYIVCVICFLFVMAFIYYMTTQRRVKLYNDAKTNKDLFNWKDYIDLNPDIKKYVNTKDEAIDHWKNIGLKEMRLCNKKQLEVINEFGNELVLYIPYYYYLYKKGLLFDNKITTYKGMRPFYYFIKPENIIEKNNPREWTAIEKRNLIVNNSEHINNYDYKFWIPPPYKQHYKNDVFKYNKPLLIIHNKYNIEWRKAPINFISESVLDDILPMLVDKYQIIYIRPSNKKNILDNKGFSTDHNTIKEDLQDLELIRSKYNDKVIIFDDLLEKHNYSYNELKLMIYANCDNYVCTQGGGSHFTIYFFDKMSILHKFGRELERGAYTGWYLKGNDMKNKIIKVATDNNTFINNTKLLFA</sequence>
<gene>
    <name evidence="2" type="ORF">Terrestrivirus12_8</name>
</gene>
<keyword evidence="1" id="KW-1133">Transmembrane helix</keyword>
<accession>A0A3G4ZP97</accession>
<organism evidence="2">
    <name type="scientific">Terrestrivirus sp</name>
    <dbReference type="NCBI Taxonomy" id="2487775"/>
    <lineage>
        <taxon>Viruses</taxon>
        <taxon>Varidnaviria</taxon>
        <taxon>Bamfordvirae</taxon>
        <taxon>Nucleocytoviricota</taxon>
        <taxon>Megaviricetes</taxon>
        <taxon>Imitervirales</taxon>
        <taxon>Mimiviridae</taxon>
        <taxon>Klosneuvirinae</taxon>
    </lineage>
</organism>
<keyword evidence="1" id="KW-0812">Transmembrane</keyword>
<keyword evidence="1" id="KW-0472">Membrane</keyword>